<reference evidence="1" key="1">
    <citation type="submission" date="2021-03" db="EMBL/GenBank/DDBJ databases">
        <title>Comparative genomics and phylogenomic investigation of the class Geoglossomycetes provide insights into ecological specialization and systematics.</title>
        <authorList>
            <person name="Melie T."/>
            <person name="Pirro S."/>
            <person name="Miller A.N."/>
            <person name="Quandt A."/>
        </authorList>
    </citation>
    <scope>NUCLEOTIDE SEQUENCE</scope>
    <source>
        <strain evidence="1">CAQ_001_2017</strain>
    </source>
</reference>
<name>A0A9P8LAG5_9PEZI</name>
<sequence>MDETLPDRDAITVPVPTVDLTTEDRLSTTDITHIVIQLADRRLGSIMESVGVPYEFNKPWPFWFFIGKIVSKAFFNNDQRLEWLNTVRVRNREFIAFTNAGREETDGNRKLQVIEVDFAKPQPGKKLELFGKLARGLISQKVQE</sequence>
<comment type="caution">
    <text evidence="1">The sequence shown here is derived from an EMBL/GenBank/DDBJ whole genome shotgun (WGS) entry which is preliminary data.</text>
</comment>
<feature type="non-terminal residue" evidence="1">
    <location>
        <position position="1"/>
    </location>
</feature>
<dbReference type="AlphaFoldDB" id="A0A9P8LAG5"/>
<evidence type="ECO:0000313" key="2">
    <source>
        <dbReference type="Proteomes" id="UP000750711"/>
    </source>
</evidence>
<keyword evidence="2" id="KW-1185">Reference proteome</keyword>
<organism evidence="1 2">
    <name type="scientific">Trichoglossum hirsutum</name>
    <dbReference type="NCBI Taxonomy" id="265104"/>
    <lineage>
        <taxon>Eukaryota</taxon>
        <taxon>Fungi</taxon>
        <taxon>Dikarya</taxon>
        <taxon>Ascomycota</taxon>
        <taxon>Pezizomycotina</taxon>
        <taxon>Geoglossomycetes</taxon>
        <taxon>Geoglossales</taxon>
        <taxon>Geoglossaceae</taxon>
        <taxon>Trichoglossum</taxon>
    </lineage>
</organism>
<evidence type="ECO:0000313" key="1">
    <source>
        <dbReference type="EMBL" id="KAH0558682.1"/>
    </source>
</evidence>
<protein>
    <submittedName>
        <fullName evidence="1">Uncharacterized protein</fullName>
    </submittedName>
</protein>
<accession>A0A9P8LAG5</accession>
<gene>
    <name evidence="1" type="ORF">GP486_004665</name>
</gene>
<proteinExistence type="predicted"/>
<dbReference type="Proteomes" id="UP000750711">
    <property type="component" value="Unassembled WGS sequence"/>
</dbReference>
<dbReference type="EMBL" id="JAGHQM010000771">
    <property type="protein sequence ID" value="KAH0558682.1"/>
    <property type="molecule type" value="Genomic_DNA"/>
</dbReference>